<sequence length="77" mass="8918">MSIEHVLSVGIPLATFFFLLSLLFLIDAKRLRRHIDAATALMDQGVPESEAIQRTGCNHWKHPFWLRIWKKYPKLSG</sequence>
<dbReference type="EMBL" id="KX009064">
    <property type="protein sequence ID" value="ARO45292.1"/>
    <property type="molecule type" value="Genomic_DNA"/>
</dbReference>
<proteinExistence type="predicted"/>
<keyword evidence="1" id="KW-1133">Transmembrane helix</keyword>
<accession>A0A2P0QFX2</accession>
<dbReference type="AlphaFoldDB" id="A0A2P0QFX2"/>
<evidence type="ECO:0000313" key="2">
    <source>
        <dbReference type="EMBL" id="ARO45292.1"/>
    </source>
</evidence>
<geneLocation type="plasmid" evidence="2">
    <name>pPK_RT811</name>
</geneLocation>
<keyword evidence="2" id="KW-0614">Plasmid</keyword>
<keyword evidence="1" id="KW-0812">Transmembrane</keyword>
<keyword evidence="1" id="KW-0472">Membrane</keyword>
<name>A0A2P0QFX2_PSESF</name>
<protein>
    <submittedName>
        <fullName evidence="2">Uncharacterized protein</fullName>
    </submittedName>
</protein>
<evidence type="ECO:0000256" key="1">
    <source>
        <dbReference type="SAM" id="Phobius"/>
    </source>
</evidence>
<reference evidence="2" key="1">
    <citation type="submission" date="2016-03" db="EMBL/GenBank/DDBJ databases">
        <title>The evolution of Pseudomonas syringae pv. actinidiae in New Zealand.</title>
        <authorList>
            <person name="Taiaroa G."/>
            <person name="Poulter R.T.M."/>
            <person name="Lamont I."/>
            <person name="Stockwell P."/>
            <person name="Butler M.I."/>
        </authorList>
    </citation>
    <scope>NUCLEOTIDE SEQUENCE</scope>
    <source>
        <strain evidence="2">RT811</strain>
        <plasmid evidence="2">pPK_RT811</plasmid>
    </source>
</reference>
<feature type="transmembrane region" description="Helical" evidence="1">
    <location>
        <begin position="6"/>
        <end position="26"/>
    </location>
</feature>
<dbReference type="RefSeq" id="WP_172687386.1">
    <property type="nucleotide sequence ID" value="NZ_KX009064.1"/>
</dbReference>
<organism evidence="2">
    <name type="scientific">Pseudomonas syringae pv. actinidiae</name>
    <dbReference type="NCBI Taxonomy" id="103796"/>
    <lineage>
        <taxon>Bacteria</taxon>
        <taxon>Pseudomonadati</taxon>
        <taxon>Pseudomonadota</taxon>
        <taxon>Gammaproteobacteria</taxon>
        <taxon>Pseudomonadales</taxon>
        <taxon>Pseudomonadaceae</taxon>
        <taxon>Pseudomonas</taxon>
        <taxon>Pseudomonas syringae</taxon>
    </lineage>
</organism>